<dbReference type="AlphaFoldDB" id="A0AAW0P4Q4"/>
<evidence type="ECO:0000256" key="5">
    <source>
        <dbReference type="ARBA" id="ARBA00022723"/>
    </source>
</evidence>
<reference evidence="10" key="1">
    <citation type="submission" date="2024-04" db="EMBL/GenBank/DDBJ databases">
        <title>Salinicola lusitanus LLJ914,a marine bacterium isolated from the Okinawa Trough.</title>
        <authorList>
            <person name="Li J."/>
        </authorList>
    </citation>
    <scope>NUCLEOTIDE SEQUENCE [LARGE SCALE GENOMIC DNA]</scope>
</reference>
<comment type="subcellular location">
    <subcellularLocation>
        <location evidence="2">Nucleus</location>
    </subcellularLocation>
</comment>
<proteinExistence type="inferred from homology"/>
<dbReference type="GO" id="GO:0046872">
    <property type="term" value="F:metal ion binding"/>
    <property type="evidence" value="ECO:0007669"/>
    <property type="project" value="UniProtKB-KW"/>
</dbReference>
<gene>
    <name evidence="9" type="ORF">WMY93_012169</name>
</gene>
<dbReference type="GO" id="GO:0004518">
    <property type="term" value="F:nuclease activity"/>
    <property type="evidence" value="ECO:0007669"/>
    <property type="project" value="UniProtKB-KW"/>
</dbReference>
<keyword evidence="10" id="KW-1185">Reference proteome</keyword>
<feature type="domain" description="DDE Tnp4" evidence="8">
    <location>
        <begin position="162"/>
        <end position="227"/>
    </location>
</feature>
<keyword evidence="6" id="KW-0378">Hydrolase</keyword>
<keyword evidence="4" id="KW-0540">Nuclease</keyword>
<dbReference type="GO" id="GO:0016787">
    <property type="term" value="F:hydrolase activity"/>
    <property type="evidence" value="ECO:0007669"/>
    <property type="project" value="UniProtKB-KW"/>
</dbReference>
<dbReference type="Pfam" id="PF13359">
    <property type="entry name" value="DDE_Tnp_4"/>
    <property type="match status" value="1"/>
</dbReference>
<evidence type="ECO:0000259" key="8">
    <source>
        <dbReference type="Pfam" id="PF13359"/>
    </source>
</evidence>
<dbReference type="GO" id="GO:0005634">
    <property type="term" value="C:nucleus"/>
    <property type="evidence" value="ECO:0007669"/>
    <property type="project" value="UniProtKB-SubCell"/>
</dbReference>
<evidence type="ECO:0000313" key="10">
    <source>
        <dbReference type="Proteomes" id="UP001460270"/>
    </source>
</evidence>
<sequence length="259" mass="29523">MVRINKRKAFDERDERRRYWIHPINQQRQQQGLYHNLVAELQLDPQRHHNYFRMSAQQMDQLLSIIGPEITRQSTNYRDAIEPKQRLAVAIRYLASGDSLISLAYSYRLGHATVSLSVHMVFSAIERLMMEEFLPSPTRDKWTAIAHGFWQRWNFPHCLGAIDGMKINIQAPANSGSQYFDYKHHFSIVLMALVDADSRFVVIQVGDYGRSSDGGVFAGSDLGKGMENGTLSVPPPAPLPDAPNLGPLPMSWWEMLPSL</sequence>
<comment type="cofactor">
    <cofactor evidence="1">
        <name>a divalent metal cation</name>
        <dbReference type="ChEBI" id="CHEBI:60240"/>
    </cofactor>
</comment>
<protein>
    <recommendedName>
        <fullName evidence="8">DDE Tnp4 domain-containing protein</fullName>
    </recommendedName>
</protein>
<name>A0AAW0P4Q4_9GOBI</name>
<dbReference type="EMBL" id="JBBPFD010000008">
    <property type="protein sequence ID" value="KAK7916408.1"/>
    <property type="molecule type" value="Genomic_DNA"/>
</dbReference>
<evidence type="ECO:0000256" key="3">
    <source>
        <dbReference type="ARBA" id="ARBA00006958"/>
    </source>
</evidence>
<evidence type="ECO:0000256" key="6">
    <source>
        <dbReference type="ARBA" id="ARBA00022801"/>
    </source>
</evidence>
<evidence type="ECO:0000256" key="4">
    <source>
        <dbReference type="ARBA" id="ARBA00022722"/>
    </source>
</evidence>
<keyword evidence="5" id="KW-0479">Metal-binding</keyword>
<evidence type="ECO:0000256" key="1">
    <source>
        <dbReference type="ARBA" id="ARBA00001968"/>
    </source>
</evidence>
<evidence type="ECO:0000256" key="2">
    <source>
        <dbReference type="ARBA" id="ARBA00004123"/>
    </source>
</evidence>
<dbReference type="InterPro" id="IPR045249">
    <property type="entry name" value="HARBI1-like"/>
</dbReference>
<evidence type="ECO:0000313" key="9">
    <source>
        <dbReference type="EMBL" id="KAK7916408.1"/>
    </source>
</evidence>
<dbReference type="PANTHER" id="PTHR22930:SF269">
    <property type="entry name" value="NUCLEASE HARBI1-LIKE PROTEIN"/>
    <property type="match status" value="1"/>
</dbReference>
<organism evidence="9 10">
    <name type="scientific">Mugilogobius chulae</name>
    <name type="common">yellowstripe goby</name>
    <dbReference type="NCBI Taxonomy" id="88201"/>
    <lineage>
        <taxon>Eukaryota</taxon>
        <taxon>Metazoa</taxon>
        <taxon>Chordata</taxon>
        <taxon>Craniata</taxon>
        <taxon>Vertebrata</taxon>
        <taxon>Euteleostomi</taxon>
        <taxon>Actinopterygii</taxon>
        <taxon>Neopterygii</taxon>
        <taxon>Teleostei</taxon>
        <taxon>Neoteleostei</taxon>
        <taxon>Acanthomorphata</taxon>
        <taxon>Gobiaria</taxon>
        <taxon>Gobiiformes</taxon>
        <taxon>Gobioidei</taxon>
        <taxon>Gobiidae</taxon>
        <taxon>Gobionellinae</taxon>
        <taxon>Mugilogobius</taxon>
    </lineage>
</organism>
<dbReference type="PANTHER" id="PTHR22930">
    <property type="match status" value="1"/>
</dbReference>
<dbReference type="InterPro" id="IPR027806">
    <property type="entry name" value="HARBI1_dom"/>
</dbReference>
<comment type="similarity">
    <text evidence="3">Belongs to the HARBI1 family.</text>
</comment>
<comment type="caution">
    <text evidence="9">The sequence shown here is derived from an EMBL/GenBank/DDBJ whole genome shotgun (WGS) entry which is preliminary data.</text>
</comment>
<keyword evidence="7" id="KW-0539">Nucleus</keyword>
<dbReference type="Proteomes" id="UP001460270">
    <property type="component" value="Unassembled WGS sequence"/>
</dbReference>
<evidence type="ECO:0000256" key="7">
    <source>
        <dbReference type="ARBA" id="ARBA00023242"/>
    </source>
</evidence>
<accession>A0AAW0P4Q4</accession>